<feature type="region of interest" description="Disordered" evidence="2">
    <location>
        <begin position="142"/>
        <end position="174"/>
    </location>
</feature>
<protein>
    <recommendedName>
        <fullName evidence="3">C2H2-type domain-containing protein</fullName>
    </recommendedName>
</protein>
<comment type="caution">
    <text evidence="4">The sequence shown here is derived from an EMBL/GenBank/DDBJ whole genome shotgun (WGS) entry which is preliminary data.</text>
</comment>
<keyword evidence="1" id="KW-0862">Zinc</keyword>
<dbReference type="GO" id="GO:0008270">
    <property type="term" value="F:zinc ion binding"/>
    <property type="evidence" value="ECO:0007669"/>
    <property type="project" value="UniProtKB-KW"/>
</dbReference>
<proteinExistence type="predicted"/>
<dbReference type="EMBL" id="JAVHNQ010000002">
    <property type="protein sequence ID" value="KAK6355481.1"/>
    <property type="molecule type" value="Genomic_DNA"/>
</dbReference>
<evidence type="ECO:0000256" key="2">
    <source>
        <dbReference type="SAM" id="MobiDB-lite"/>
    </source>
</evidence>
<dbReference type="SUPFAM" id="SSF57701">
    <property type="entry name" value="Zn2/Cys6 DNA-binding domain"/>
    <property type="match status" value="1"/>
</dbReference>
<evidence type="ECO:0000313" key="5">
    <source>
        <dbReference type="Proteomes" id="UP001375240"/>
    </source>
</evidence>
<keyword evidence="5" id="KW-1185">Reference proteome</keyword>
<gene>
    <name evidence="4" type="ORF">TWF696_004578</name>
</gene>
<dbReference type="InterPro" id="IPR036236">
    <property type="entry name" value="Znf_C2H2_sf"/>
</dbReference>
<keyword evidence="1" id="KW-0863">Zinc-finger</keyword>
<evidence type="ECO:0000313" key="4">
    <source>
        <dbReference type="EMBL" id="KAK6355481.1"/>
    </source>
</evidence>
<dbReference type="AlphaFoldDB" id="A0AAV9V6I8"/>
<accession>A0AAV9V6I8</accession>
<feature type="region of interest" description="Disordered" evidence="2">
    <location>
        <begin position="301"/>
        <end position="368"/>
    </location>
</feature>
<name>A0AAV9V6I8_9PEZI</name>
<dbReference type="Proteomes" id="UP001375240">
    <property type="component" value="Unassembled WGS sequence"/>
</dbReference>
<dbReference type="SMART" id="SM00355">
    <property type="entry name" value="ZnF_C2H2"/>
    <property type="match status" value="2"/>
</dbReference>
<dbReference type="GO" id="GO:0000981">
    <property type="term" value="F:DNA-binding transcription factor activity, RNA polymerase II-specific"/>
    <property type="evidence" value="ECO:0007669"/>
    <property type="project" value="InterPro"/>
</dbReference>
<sequence length="950" mass="105565">MCIRETRHWSCPCRPAVFYHSCPQNKLKDIELCPDYQIHQSFPKIQCNDCYLTAWPTPPSSPSRSIRELKSVFESQVKKDAKQDAEGARGTRHRRDSVGKLEDKCMECRTWGLPCDMKQPHCTSCLRNGTVCETTKEWFGRVSGRTASRNSPRPNQVDIMPPAPISHQKPGRTRARSTSINGLEVQAFLKSGVTTSHPPEQDYSACHRATDEGLADLKKNLRGLSAIMAMHGGSRRDPEEMGFSVSEPGSKVHDFSRLPTFMNFPPEEKAEAVWVEPRFEHPEATIVDEVAADENISPTTTFIKLDEPSPFSPEQESVLSSGESDIFSPSSESFGDEGPSETPSLEPDARLQSPNPGNDAEFRSSLNGLNATSGKVRTAAQHAYRKLKTVARSKKASVAFRRFVGSLGSLDNILRIGSQTFEMLVDQETPNSLIQIYCFLHFAYAMSQGDTDLLPRSDEREYQRGLLVFRSCLPSIPEDGGLHSQRDIFDEIAHHMARELECALRWAKKQNLTPTSFQGLSLEDVLRLHSERGDSFKPIVNVETLGGLQAANGMEVATQSPNQTATCGTTSWRDIRSLTVFDGVAGFLTGLSRFGSPFKLFSGEFCKSISSGMYKHPVYSKGFRQRYKLLVADELRDGIQNEIVSKFDHRLIAHGSLLQVLETSLEMFDLGSLITLEDFVEYARGLVIAAVLPIYLAQAFENEIVRRSQELMRKLPAYLLGRIQWPECFSAPTMIPAASSNEPHYPNPQMDTSYSVANVDFVVNMAQSVPQPDVPMLDTFYPADSVSQTYLQPEPQMSFSPSIQSYSPTDAMDFEPCSTPGSSQPANYSPQPSLVSTPPPLSAASCSSEDIESPKSPNPTPTPTSITFICSKCRKTFTNKSNLSRHERTKHNTSGASCKKVLRCPVAGCKTMLGSARAKENMRTHLKKKHGIERPGIEEVRWRVDVLGRC</sequence>
<dbReference type="InterPro" id="IPR013087">
    <property type="entry name" value="Znf_C2H2_type"/>
</dbReference>
<organism evidence="4 5">
    <name type="scientific">Orbilia brochopaga</name>
    <dbReference type="NCBI Taxonomy" id="3140254"/>
    <lineage>
        <taxon>Eukaryota</taxon>
        <taxon>Fungi</taxon>
        <taxon>Dikarya</taxon>
        <taxon>Ascomycota</taxon>
        <taxon>Pezizomycotina</taxon>
        <taxon>Orbiliomycetes</taxon>
        <taxon>Orbiliales</taxon>
        <taxon>Orbiliaceae</taxon>
        <taxon>Orbilia</taxon>
    </lineage>
</organism>
<feature type="domain" description="C2H2-type" evidence="3">
    <location>
        <begin position="868"/>
        <end position="896"/>
    </location>
</feature>
<evidence type="ECO:0000259" key="3">
    <source>
        <dbReference type="PROSITE" id="PS50157"/>
    </source>
</evidence>
<dbReference type="InterPro" id="IPR036864">
    <property type="entry name" value="Zn2-C6_fun-type_DNA-bd_sf"/>
</dbReference>
<dbReference type="PROSITE" id="PS50157">
    <property type="entry name" value="ZINC_FINGER_C2H2_2"/>
    <property type="match status" value="1"/>
</dbReference>
<feature type="compositionally biased region" description="Polar residues" evidence="2">
    <location>
        <begin position="312"/>
        <end position="333"/>
    </location>
</feature>
<feature type="compositionally biased region" description="Polar residues" evidence="2">
    <location>
        <begin position="819"/>
        <end position="836"/>
    </location>
</feature>
<reference evidence="4 5" key="1">
    <citation type="submission" date="2019-10" db="EMBL/GenBank/DDBJ databases">
        <authorList>
            <person name="Palmer J.M."/>
        </authorList>
    </citation>
    <scope>NUCLEOTIDE SEQUENCE [LARGE SCALE GENOMIC DNA]</scope>
    <source>
        <strain evidence="4 5">TWF696</strain>
    </source>
</reference>
<dbReference type="PROSITE" id="PS00028">
    <property type="entry name" value="ZINC_FINGER_C2H2_1"/>
    <property type="match status" value="1"/>
</dbReference>
<feature type="region of interest" description="Disordered" evidence="2">
    <location>
        <begin position="810"/>
        <end position="863"/>
    </location>
</feature>
<keyword evidence="1" id="KW-0479">Metal-binding</keyword>
<feature type="compositionally biased region" description="Polar residues" evidence="2">
    <location>
        <begin position="145"/>
        <end position="154"/>
    </location>
</feature>
<dbReference type="SUPFAM" id="SSF57667">
    <property type="entry name" value="beta-beta-alpha zinc fingers"/>
    <property type="match status" value="1"/>
</dbReference>
<dbReference type="Gene3D" id="3.30.160.60">
    <property type="entry name" value="Classic Zinc Finger"/>
    <property type="match status" value="1"/>
</dbReference>
<evidence type="ECO:0000256" key="1">
    <source>
        <dbReference type="PROSITE-ProRule" id="PRU00042"/>
    </source>
</evidence>